<dbReference type="SUPFAM" id="SSF54160">
    <property type="entry name" value="Chromo domain-like"/>
    <property type="match status" value="1"/>
</dbReference>
<gene>
    <name evidence="3" type="ORF">ACJMK2_036239</name>
</gene>
<dbReference type="Proteomes" id="UP001634394">
    <property type="component" value="Unassembled WGS sequence"/>
</dbReference>
<dbReference type="AlphaFoldDB" id="A0ABD3WGL5"/>
<evidence type="ECO:0000259" key="2">
    <source>
        <dbReference type="PROSITE" id="PS50013"/>
    </source>
</evidence>
<organism evidence="3 4">
    <name type="scientific">Sinanodonta woodiana</name>
    <name type="common">Chinese pond mussel</name>
    <name type="synonym">Anodonta woodiana</name>
    <dbReference type="NCBI Taxonomy" id="1069815"/>
    <lineage>
        <taxon>Eukaryota</taxon>
        <taxon>Metazoa</taxon>
        <taxon>Spiralia</taxon>
        <taxon>Lophotrochozoa</taxon>
        <taxon>Mollusca</taxon>
        <taxon>Bivalvia</taxon>
        <taxon>Autobranchia</taxon>
        <taxon>Heteroconchia</taxon>
        <taxon>Palaeoheterodonta</taxon>
        <taxon>Unionida</taxon>
        <taxon>Unionoidea</taxon>
        <taxon>Unionidae</taxon>
        <taxon>Unioninae</taxon>
        <taxon>Sinanodonta</taxon>
    </lineage>
</organism>
<name>A0ABD3WGL5_SINWO</name>
<dbReference type="InterPro" id="IPR000953">
    <property type="entry name" value="Chromo/chromo_shadow_dom"/>
</dbReference>
<keyword evidence="4" id="KW-1185">Reference proteome</keyword>
<evidence type="ECO:0000256" key="1">
    <source>
        <dbReference type="SAM" id="MobiDB-lite"/>
    </source>
</evidence>
<feature type="domain" description="Chromo" evidence="2">
    <location>
        <begin position="141"/>
        <end position="190"/>
    </location>
</feature>
<feature type="region of interest" description="Disordered" evidence="1">
    <location>
        <begin position="95"/>
        <end position="135"/>
    </location>
</feature>
<proteinExistence type="predicted"/>
<evidence type="ECO:0000313" key="4">
    <source>
        <dbReference type="Proteomes" id="UP001634394"/>
    </source>
</evidence>
<feature type="compositionally biased region" description="Low complexity" evidence="1">
    <location>
        <begin position="111"/>
        <end position="126"/>
    </location>
</feature>
<sequence>MIQRLKIVQEIAKANTREAQNASKQRFDQKAKEPSFRVGDYVHLQIAHIPVGLSKKLYPRWEGPYYITQEGPNSTYRLRRCSDNREMKSLVHANRLKHYKDPRDYRPPTPETISTPPQSTQTQQDQASNEHASTNTGTGWYLVDKLLKSKWISGKRHYLVKWSDGSTPSWQPTENVSQALKQAFHSKRTQ</sequence>
<dbReference type="CDD" id="cd00024">
    <property type="entry name" value="CD_CSD"/>
    <property type="match status" value="1"/>
</dbReference>
<evidence type="ECO:0000313" key="3">
    <source>
        <dbReference type="EMBL" id="KAL3873080.1"/>
    </source>
</evidence>
<dbReference type="EMBL" id="JBJQND010000006">
    <property type="protein sequence ID" value="KAL3873080.1"/>
    <property type="molecule type" value="Genomic_DNA"/>
</dbReference>
<dbReference type="Gene3D" id="2.40.50.40">
    <property type="match status" value="1"/>
</dbReference>
<dbReference type="InterPro" id="IPR016197">
    <property type="entry name" value="Chromo-like_dom_sf"/>
</dbReference>
<dbReference type="PROSITE" id="PS50013">
    <property type="entry name" value="CHROMO_2"/>
    <property type="match status" value="1"/>
</dbReference>
<comment type="caution">
    <text evidence="3">The sequence shown here is derived from an EMBL/GenBank/DDBJ whole genome shotgun (WGS) entry which is preliminary data.</text>
</comment>
<reference evidence="3 4" key="1">
    <citation type="submission" date="2024-11" db="EMBL/GenBank/DDBJ databases">
        <title>Chromosome-level genome assembly of the freshwater bivalve Anodonta woodiana.</title>
        <authorList>
            <person name="Chen X."/>
        </authorList>
    </citation>
    <scope>NUCLEOTIDE SEQUENCE [LARGE SCALE GENOMIC DNA]</scope>
    <source>
        <strain evidence="3">MN2024</strain>
        <tissue evidence="3">Gills</tissue>
    </source>
</reference>
<protein>
    <recommendedName>
        <fullName evidence="2">Chromo domain-containing protein</fullName>
    </recommendedName>
</protein>
<accession>A0ABD3WGL5</accession>